<feature type="domain" description="Glycosyl hydrolases family 39 N-terminal catalytic" evidence="5">
    <location>
        <begin position="119"/>
        <end position="219"/>
    </location>
</feature>
<proteinExistence type="inferred from homology"/>
<evidence type="ECO:0000256" key="3">
    <source>
        <dbReference type="ARBA" id="ARBA00023295"/>
    </source>
</evidence>
<sequence>MQFTFKFPSIHKLLPICLAIVTVLLIIYLGPQRSIAQMRSNVTIDFGSPATGTISMSGILHGIDPTKPPDNLIKPLQPKLWRAGRLDIYDRVIASGAQFQLLVSDLWGYGSNPKGWPYQNYPAWEAFIRQLAQQNKGKKIIWDVWNEPDLRNPFWNGSREQFFETYKRAYKILRQELGPSAMIGGPSITNYNKEYLTAFLDYCKANKLEVNFLSWHELNDNNILFVDDHVIDAKRNFQQSASYRELKLQKIYVNEIVGNLAQYEPGEILGYLYNLEYAKADGACRACWDTTGAKKVSNCFNNTLSGMVTPNSFEPRAAWWAYKAYADGVNSRVLSQSDNDRVVALASKSNPEGKAQVLLGYFDRNYSSATTVTLNLRNLPQLGIQSGQKIRLKLEKIPNNQERAVQKLVTVKEESVSVVRNDLNYVIPNFNVHEGYLLTVSK</sequence>
<dbReference type="AlphaFoldDB" id="A0A2G4F3I5"/>
<feature type="transmembrane region" description="Helical" evidence="4">
    <location>
        <begin position="12"/>
        <end position="30"/>
    </location>
</feature>
<keyword evidence="2" id="KW-0378">Hydrolase</keyword>
<evidence type="ECO:0000313" key="6">
    <source>
        <dbReference type="EMBL" id="PHX56344.1"/>
    </source>
</evidence>
<reference evidence="6" key="1">
    <citation type="submission" date="2017-10" db="EMBL/GenBank/DDBJ databases">
        <title>Draft genome sequence of the planktic cyanobacteria Tychonema bourrellyi isolated from alpine lentic freshwater.</title>
        <authorList>
            <person name="Tett A."/>
            <person name="Armanini F."/>
            <person name="Asnicar F."/>
            <person name="Boscaini A."/>
            <person name="Pasolli E."/>
            <person name="Zolfo M."/>
            <person name="Donati C."/>
            <person name="Salmaso N."/>
            <person name="Segata N."/>
        </authorList>
    </citation>
    <scope>NUCLEOTIDE SEQUENCE</scope>
    <source>
        <strain evidence="6">FEM_GT703</strain>
    </source>
</reference>
<keyword evidence="4" id="KW-1133">Transmembrane helix</keyword>
<evidence type="ECO:0000259" key="5">
    <source>
        <dbReference type="Pfam" id="PF01229"/>
    </source>
</evidence>
<comment type="similarity">
    <text evidence="1">Belongs to the glycosyl hydrolase 39 family.</text>
</comment>
<gene>
    <name evidence="6" type="ORF">CP500_005945</name>
</gene>
<dbReference type="Gene3D" id="3.20.20.80">
    <property type="entry name" value="Glycosidases"/>
    <property type="match status" value="1"/>
</dbReference>
<keyword evidence="3" id="KW-0326">Glycosidase</keyword>
<dbReference type="Pfam" id="PF01229">
    <property type="entry name" value="Glyco_hydro_39"/>
    <property type="match status" value="1"/>
</dbReference>
<organism evidence="6 7">
    <name type="scientific">Tychonema bourrellyi FEM_GT703</name>
    <dbReference type="NCBI Taxonomy" id="2040638"/>
    <lineage>
        <taxon>Bacteria</taxon>
        <taxon>Bacillati</taxon>
        <taxon>Cyanobacteriota</taxon>
        <taxon>Cyanophyceae</taxon>
        <taxon>Oscillatoriophycideae</taxon>
        <taxon>Oscillatoriales</taxon>
        <taxon>Microcoleaceae</taxon>
        <taxon>Tychonema</taxon>
    </lineage>
</organism>
<dbReference type="Proteomes" id="UP000226442">
    <property type="component" value="Unassembled WGS sequence"/>
</dbReference>
<name>A0A2G4F3I5_9CYAN</name>
<protein>
    <submittedName>
        <fullName evidence="6">Beta-xylosidase</fullName>
    </submittedName>
</protein>
<dbReference type="OrthoDB" id="9760056at2"/>
<dbReference type="InterPro" id="IPR049166">
    <property type="entry name" value="GH39_cat"/>
</dbReference>
<keyword evidence="4" id="KW-0812">Transmembrane</keyword>
<evidence type="ECO:0000256" key="2">
    <source>
        <dbReference type="ARBA" id="ARBA00022801"/>
    </source>
</evidence>
<accession>A0A2G4F3I5</accession>
<evidence type="ECO:0000256" key="4">
    <source>
        <dbReference type="SAM" id="Phobius"/>
    </source>
</evidence>
<evidence type="ECO:0000256" key="1">
    <source>
        <dbReference type="ARBA" id="ARBA00008875"/>
    </source>
</evidence>
<dbReference type="InterPro" id="IPR017853">
    <property type="entry name" value="GH"/>
</dbReference>
<comment type="caution">
    <text evidence="6">The sequence shown here is derived from an EMBL/GenBank/DDBJ whole genome shotgun (WGS) entry which is preliminary data.</text>
</comment>
<dbReference type="GO" id="GO:0016798">
    <property type="term" value="F:hydrolase activity, acting on glycosyl bonds"/>
    <property type="evidence" value="ECO:0007669"/>
    <property type="project" value="UniProtKB-KW"/>
</dbReference>
<dbReference type="SUPFAM" id="SSF51445">
    <property type="entry name" value="(Trans)glycosidases"/>
    <property type="match status" value="1"/>
</dbReference>
<keyword evidence="7" id="KW-1185">Reference proteome</keyword>
<evidence type="ECO:0000313" key="7">
    <source>
        <dbReference type="Proteomes" id="UP000226442"/>
    </source>
</evidence>
<keyword evidence="4" id="KW-0472">Membrane</keyword>
<dbReference type="EMBL" id="NXIB02000023">
    <property type="protein sequence ID" value="PHX56344.1"/>
    <property type="molecule type" value="Genomic_DNA"/>
</dbReference>